<organism evidence="2 3">
    <name type="scientific">Liparis tanakae</name>
    <name type="common">Tanaka's snailfish</name>
    <dbReference type="NCBI Taxonomy" id="230148"/>
    <lineage>
        <taxon>Eukaryota</taxon>
        <taxon>Metazoa</taxon>
        <taxon>Chordata</taxon>
        <taxon>Craniata</taxon>
        <taxon>Vertebrata</taxon>
        <taxon>Euteleostomi</taxon>
        <taxon>Actinopterygii</taxon>
        <taxon>Neopterygii</taxon>
        <taxon>Teleostei</taxon>
        <taxon>Neoteleostei</taxon>
        <taxon>Acanthomorphata</taxon>
        <taxon>Eupercaria</taxon>
        <taxon>Perciformes</taxon>
        <taxon>Cottioidei</taxon>
        <taxon>Cottales</taxon>
        <taxon>Liparidae</taxon>
        <taxon>Liparis</taxon>
    </lineage>
</organism>
<gene>
    <name evidence="2" type="ORF">EYF80_060827</name>
</gene>
<evidence type="ECO:0000313" key="3">
    <source>
        <dbReference type="Proteomes" id="UP000314294"/>
    </source>
</evidence>
<comment type="caution">
    <text evidence="2">The sequence shown here is derived from an EMBL/GenBank/DDBJ whole genome shotgun (WGS) entry which is preliminary data.</text>
</comment>
<dbReference type="Proteomes" id="UP000314294">
    <property type="component" value="Unassembled WGS sequence"/>
</dbReference>
<dbReference type="EMBL" id="SRLO01006163">
    <property type="protein sequence ID" value="TNN29026.1"/>
    <property type="molecule type" value="Genomic_DNA"/>
</dbReference>
<protein>
    <submittedName>
        <fullName evidence="2">Uncharacterized protein</fullName>
    </submittedName>
</protein>
<feature type="compositionally biased region" description="Low complexity" evidence="1">
    <location>
        <begin position="11"/>
        <end position="33"/>
    </location>
</feature>
<feature type="region of interest" description="Disordered" evidence="1">
    <location>
        <begin position="324"/>
        <end position="348"/>
    </location>
</feature>
<reference evidence="2 3" key="1">
    <citation type="submission" date="2019-03" db="EMBL/GenBank/DDBJ databases">
        <title>First draft genome of Liparis tanakae, snailfish: a comprehensive survey of snailfish specific genes.</title>
        <authorList>
            <person name="Kim W."/>
            <person name="Song I."/>
            <person name="Jeong J.-H."/>
            <person name="Kim D."/>
            <person name="Kim S."/>
            <person name="Ryu S."/>
            <person name="Song J.Y."/>
            <person name="Lee S.K."/>
        </authorList>
    </citation>
    <scope>NUCLEOTIDE SEQUENCE [LARGE SCALE GENOMIC DNA]</scope>
    <source>
        <tissue evidence="2">Muscle</tissue>
    </source>
</reference>
<accession>A0A4Z2EJI8</accession>
<feature type="region of interest" description="Disordered" evidence="1">
    <location>
        <begin position="1"/>
        <end position="43"/>
    </location>
</feature>
<sequence>MRPRRRPTVAPPQGHGPVPVQQQGGRVRQPAAGSPGAGRPQPAAALVAHGPRLLLVDGLLVGLQHLLQRQFPRLRALSGGRYPRAPVLRAPAAVAGSGHGRAARSPSFTAGTPGPSRVLRATRVRRRVNVSAPEVPQPERSYHNSVKVTALDASLPVGVFNNKTRSEPRDTGLTTTSSRETSEHQPRTGSTGLGQQVAPRRRPCALRLPVKGHRRKEPQVTVRTDGSLVLWRLCFITLNQRTLNRREATRRRSQRSRWTINRIICSVVLWKQRNDGRTSNVQPCVTHQVQHVSVQLSVYTHTHTHTRTHTQAHTHTHTHRHTHRHTHTHTHRHTQAHRHTHTHTHRHTGTHTLIDYYLIFPP</sequence>
<name>A0A4Z2EJI8_9TELE</name>
<keyword evidence="3" id="KW-1185">Reference proteome</keyword>
<evidence type="ECO:0000256" key="1">
    <source>
        <dbReference type="SAM" id="MobiDB-lite"/>
    </source>
</evidence>
<dbReference type="AlphaFoldDB" id="A0A4Z2EJI8"/>
<feature type="region of interest" description="Disordered" evidence="1">
    <location>
        <begin position="96"/>
        <end position="116"/>
    </location>
</feature>
<feature type="region of interest" description="Disordered" evidence="1">
    <location>
        <begin position="159"/>
        <end position="203"/>
    </location>
</feature>
<proteinExistence type="predicted"/>
<evidence type="ECO:0000313" key="2">
    <source>
        <dbReference type="EMBL" id="TNN29026.1"/>
    </source>
</evidence>